<proteinExistence type="predicted"/>
<dbReference type="EMBL" id="BK015491">
    <property type="protein sequence ID" value="DAE09738.1"/>
    <property type="molecule type" value="Genomic_DNA"/>
</dbReference>
<reference evidence="1" key="1">
    <citation type="journal article" date="2021" name="Proc. Natl. Acad. Sci. U.S.A.">
        <title>A Catalog of Tens of Thousands of Viruses from Human Metagenomes Reveals Hidden Associations with Chronic Diseases.</title>
        <authorList>
            <person name="Tisza M.J."/>
            <person name="Buck C.B."/>
        </authorList>
    </citation>
    <scope>NUCLEOTIDE SEQUENCE</scope>
    <source>
        <strain evidence="1">CtjhW4</strain>
    </source>
</reference>
<name>A0A8S5PS78_9CAUD</name>
<organism evidence="1">
    <name type="scientific">Myoviridae sp. ctjhW4</name>
    <dbReference type="NCBI Taxonomy" id="2825162"/>
    <lineage>
        <taxon>Viruses</taxon>
        <taxon>Duplodnaviria</taxon>
        <taxon>Heunggongvirae</taxon>
        <taxon>Uroviricota</taxon>
        <taxon>Caudoviricetes</taxon>
    </lineage>
</organism>
<sequence length="33" mass="3934">MLRYVLSIGFKTYCIDNFISSHTLSPFFSLRYL</sequence>
<evidence type="ECO:0000313" key="1">
    <source>
        <dbReference type="EMBL" id="DAE09738.1"/>
    </source>
</evidence>
<protein>
    <submittedName>
        <fullName evidence="1">Uncharacterized protein</fullName>
    </submittedName>
</protein>
<accession>A0A8S5PS78</accession>